<evidence type="ECO:0000313" key="2">
    <source>
        <dbReference type="Proteomes" id="UP000821837"/>
    </source>
</evidence>
<evidence type="ECO:0000313" key="1">
    <source>
        <dbReference type="EMBL" id="KAH7943408.1"/>
    </source>
</evidence>
<gene>
    <name evidence="1" type="ORF">HPB52_007811</name>
</gene>
<accession>A0A9D4PIX6</accession>
<organism evidence="1 2">
    <name type="scientific">Rhipicephalus sanguineus</name>
    <name type="common">Brown dog tick</name>
    <name type="synonym">Ixodes sanguineus</name>
    <dbReference type="NCBI Taxonomy" id="34632"/>
    <lineage>
        <taxon>Eukaryota</taxon>
        <taxon>Metazoa</taxon>
        <taxon>Ecdysozoa</taxon>
        <taxon>Arthropoda</taxon>
        <taxon>Chelicerata</taxon>
        <taxon>Arachnida</taxon>
        <taxon>Acari</taxon>
        <taxon>Parasitiformes</taxon>
        <taxon>Ixodida</taxon>
        <taxon>Ixodoidea</taxon>
        <taxon>Ixodidae</taxon>
        <taxon>Rhipicephalinae</taxon>
        <taxon>Rhipicephalus</taxon>
        <taxon>Rhipicephalus</taxon>
    </lineage>
</organism>
<reference evidence="1" key="1">
    <citation type="journal article" date="2020" name="Cell">
        <title>Large-Scale Comparative Analyses of Tick Genomes Elucidate Their Genetic Diversity and Vector Capacities.</title>
        <authorList>
            <consortium name="Tick Genome and Microbiome Consortium (TIGMIC)"/>
            <person name="Jia N."/>
            <person name="Wang J."/>
            <person name="Shi W."/>
            <person name="Du L."/>
            <person name="Sun Y."/>
            <person name="Zhan W."/>
            <person name="Jiang J.F."/>
            <person name="Wang Q."/>
            <person name="Zhang B."/>
            <person name="Ji P."/>
            <person name="Bell-Sakyi L."/>
            <person name="Cui X.M."/>
            <person name="Yuan T.T."/>
            <person name="Jiang B.G."/>
            <person name="Yang W.F."/>
            <person name="Lam T.T."/>
            <person name="Chang Q.C."/>
            <person name="Ding S.J."/>
            <person name="Wang X.J."/>
            <person name="Zhu J.G."/>
            <person name="Ruan X.D."/>
            <person name="Zhao L."/>
            <person name="Wei J.T."/>
            <person name="Ye R.Z."/>
            <person name="Que T.C."/>
            <person name="Du C.H."/>
            <person name="Zhou Y.H."/>
            <person name="Cheng J.X."/>
            <person name="Dai P.F."/>
            <person name="Guo W.B."/>
            <person name="Han X.H."/>
            <person name="Huang E.J."/>
            <person name="Li L.F."/>
            <person name="Wei W."/>
            <person name="Gao Y.C."/>
            <person name="Liu J.Z."/>
            <person name="Shao H.Z."/>
            <person name="Wang X."/>
            <person name="Wang C.C."/>
            <person name="Yang T.C."/>
            <person name="Huo Q.B."/>
            <person name="Li W."/>
            <person name="Chen H.Y."/>
            <person name="Chen S.E."/>
            <person name="Zhou L.G."/>
            <person name="Ni X.B."/>
            <person name="Tian J.H."/>
            <person name="Sheng Y."/>
            <person name="Liu T."/>
            <person name="Pan Y.S."/>
            <person name="Xia L.Y."/>
            <person name="Li J."/>
            <person name="Zhao F."/>
            <person name="Cao W.C."/>
        </authorList>
    </citation>
    <scope>NUCLEOTIDE SEQUENCE</scope>
    <source>
        <strain evidence="1">Rsan-2018</strain>
    </source>
</reference>
<dbReference type="Proteomes" id="UP000821837">
    <property type="component" value="Unassembled WGS sequence"/>
</dbReference>
<protein>
    <submittedName>
        <fullName evidence="1">Uncharacterized protein</fullName>
    </submittedName>
</protein>
<name>A0A9D4PIX6_RHISA</name>
<keyword evidence="2" id="KW-1185">Reference proteome</keyword>
<reference evidence="1" key="2">
    <citation type="submission" date="2021-09" db="EMBL/GenBank/DDBJ databases">
        <authorList>
            <person name="Jia N."/>
            <person name="Wang J."/>
            <person name="Shi W."/>
            <person name="Du L."/>
            <person name="Sun Y."/>
            <person name="Zhan W."/>
            <person name="Jiang J."/>
            <person name="Wang Q."/>
            <person name="Zhang B."/>
            <person name="Ji P."/>
            <person name="Sakyi L.B."/>
            <person name="Cui X."/>
            <person name="Yuan T."/>
            <person name="Jiang B."/>
            <person name="Yang W."/>
            <person name="Lam T.T.-Y."/>
            <person name="Chang Q."/>
            <person name="Ding S."/>
            <person name="Wang X."/>
            <person name="Zhu J."/>
            <person name="Ruan X."/>
            <person name="Zhao L."/>
            <person name="Wei J."/>
            <person name="Que T."/>
            <person name="Du C."/>
            <person name="Cheng J."/>
            <person name="Dai P."/>
            <person name="Han X."/>
            <person name="Huang E."/>
            <person name="Gao Y."/>
            <person name="Liu J."/>
            <person name="Shao H."/>
            <person name="Ye R."/>
            <person name="Li L."/>
            <person name="Wei W."/>
            <person name="Wang X."/>
            <person name="Wang C."/>
            <person name="Huo Q."/>
            <person name="Li W."/>
            <person name="Guo W."/>
            <person name="Chen H."/>
            <person name="Chen S."/>
            <person name="Zhou L."/>
            <person name="Zhou L."/>
            <person name="Ni X."/>
            <person name="Tian J."/>
            <person name="Zhou Y."/>
            <person name="Sheng Y."/>
            <person name="Liu T."/>
            <person name="Pan Y."/>
            <person name="Xia L."/>
            <person name="Li J."/>
            <person name="Zhao F."/>
            <person name="Cao W."/>
        </authorList>
    </citation>
    <scope>NUCLEOTIDE SEQUENCE</scope>
    <source>
        <strain evidence="1">Rsan-2018</strain>
        <tissue evidence="1">Larvae</tissue>
    </source>
</reference>
<proteinExistence type="predicted"/>
<dbReference type="AlphaFoldDB" id="A0A9D4PIX6"/>
<comment type="caution">
    <text evidence="1">The sequence shown here is derived from an EMBL/GenBank/DDBJ whole genome shotgun (WGS) entry which is preliminary data.</text>
</comment>
<sequence length="103" mass="11743">MHGPLRLASTCQDLEHSSFSIYSQRQKSHDISSGTVIIVTTPRARGFRFSRSPSSADHPYDNLTETLIKRTTDTEQHQLQQLLTLEHIGRRNFGFAEPYRASL</sequence>
<dbReference type="EMBL" id="JABSTV010001253">
    <property type="protein sequence ID" value="KAH7943408.1"/>
    <property type="molecule type" value="Genomic_DNA"/>
</dbReference>